<dbReference type="GO" id="GO:0000226">
    <property type="term" value="P:microtubule cytoskeleton organization"/>
    <property type="evidence" value="ECO:0000318"/>
    <property type="project" value="GO_Central"/>
</dbReference>
<dbReference type="OrthoDB" id="26525at2759"/>
<dbReference type="Proteomes" id="UP000001542">
    <property type="component" value="Unassembled WGS sequence"/>
</dbReference>
<name>A2DZ78_TRIV3</name>
<dbReference type="FunFam" id="1.10.238.10:FF:000268">
    <property type="entry name" value="Centrin 2"/>
    <property type="match status" value="1"/>
</dbReference>
<feature type="domain" description="EF-hand" evidence="4">
    <location>
        <begin position="141"/>
        <end position="176"/>
    </location>
</feature>
<dbReference type="SUPFAM" id="SSF47473">
    <property type="entry name" value="EF-hand"/>
    <property type="match status" value="1"/>
</dbReference>
<dbReference type="PANTHER" id="PTHR23050">
    <property type="entry name" value="CALCIUM BINDING PROTEIN"/>
    <property type="match status" value="1"/>
</dbReference>
<evidence type="ECO:0000259" key="4">
    <source>
        <dbReference type="PROSITE" id="PS50222"/>
    </source>
</evidence>
<dbReference type="SMART" id="SM00054">
    <property type="entry name" value="EFh"/>
    <property type="match status" value="3"/>
</dbReference>
<dbReference type="PROSITE" id="PS00018">
    <property type="entry name" value="EF_HAND_1"/>
    <property type="match status" value="2"/>
</dbReference>
<evidence type="ECO:0000256" key="3">
    <source>
        <dbReference type="SAM" id="MobiDB-lite"/>
    </source>
</evidence>
<dbReference type="InParanoid" id="A2DZ78"/>
<keyword evidence="1" id="KW-0677">Repeat</keyword>
<dbReference type="Gene3D" id="1.10.238.10">
    <property type="entry name" value="EF-hand"/>
    <property type="match status" value="2"/>
</dbReference>
<dbReference type="OMA" id="NEFEHVM"/>
<evidence type="ECO:0000256" key="1">
    <source>
        <dbReference type="ARBA" id="ARBA00022737"/>
    </source>
</evidence>
<feature type="domain" description="EF-hand" evidence="4">
    <location>
        <begin position="31"/>
        <end position="66"/>
    </location>
</feature>
<feature type="compositionally biased region" description="Low complexity" evidence="3">
    <location>
        <begin position="1"/>
        <end position="23"/>
    </location>
</feature>
<dbReference type="VEuPathDB" id="TrichDB:TVAGG3_0505300"/>
<reference evidence="5" key="1">
    <citation type="submission" date="2006-10" db="EMBL/GenBank/DDBJ databases">
        <authorList>
            <person name="Amadeo P."/>
            <person name="Zhao Q."/>
            <person name="Wortman J."/>
            <person name="Fraser-Liggett C."/>
            <person name="Carlton J."/>
        </authorList>
    </citation>
    <scope>NUCLEOTIDE SEQUENCE</scope>
    <source>
        <strain evidence="5">G3</strain>
    </source>
</reference>
<dbReference type="InterPro" id="IPR002048">
    <property type="entry name" value="EF_hand_dom"/>
</dbReference>
<dbReference type="KEGG" id="tva:4772342"/>
<dbReference type="GO" id="GO:0005634">
    <property type="term" value="C:nucleus"/>
    <property type="evidence" value="ECO:0000318"/>
    <property type="project" value="GO_Central"/>
</dbReference>
<dbReference type="InterPro" id="IPR050145">
    <property type="entry name" value="Centrin_CML-like"/>
</dbReference>
<keyword evidence="2" id="KW-0106">Calcium</keyword>
<dbReference type="eggNOG" id="KOG0028">
    <property type="taxonomic scope" value="Eukaryota"/>
</dbReference>
<dbReference type="Pfam" id="PF13499">
    <property type="entry name" value="EF-hand_7"/>
    <property type="match status" value="2"/>
</dbReference>
<dbReference type="EMBL" id="DS113272">
    <property type="protein sequence ID" value="EAY14354.1"/>
    <property type="molecule type" value="Genomic_DNA"/>
</dbReference>
<sequence length="184" mass="20583">MTQQLTGRSGDGNSTSRSSRSKTQQIQLSDEQKQEIREAFDQFDTDGSGSIDAKELKIVMRALGFDLSREEIRTLMRKVVGSGEAPAIDFNLFMQMMGDIISKRDPVAEMQKAFELFDKDGNGSISLKDLKAATIELGENLTDEEIRLMIGEADRDFDGEVNFNEFEHVMRQVGLCGSTNTEKK</sequence>
<dbReference type="RefSeq" id="XP_001326577.1">
    <property type="nucleotide sequence ID" value="XM_001326542.1"/>
</dbReference>
<evidence type="ECO:0000256" key="2">
    <source>
        <dbReference type="ARBA" id="ARBA00022837"/>
    </source>
</evidence>
<proteinExistence type="predicted"/>
<gene>
    <name evidence="5" type="ORF">TVAG_026750</name>
</gene>
<feature type="domain" description="EF-hand" evidence="4">
    <location>
        <begin position="105"/>
        <end position="140"/>
    </location>
</feature>
<dbReference type="VEuPathDB" id="TrichDB:TVAG_026750"/>
<dbReference type="STRING" id="5722.A2DZ78"/>
<feature type="region of interest" description="Disordered" evidence="3">
    <location>
        <begin position="1"/>
        <end position="33"/>
    </location>
</feature>
<dbReference type="PROSITE" id="PS50222">
    <property type="entry name" value="EF_HAND_2"/>
    <property type="match status" value="3"/>
</dbReference>
<dbReference type="InterPro" id="IPR011992">
    <property type="entry name" value="EF-hand-dom_pair"/>
</dbReference>
<dbReference type="GO" id="GO:0005509">
    <property type="term" value="F:calcium ion binding"/>
    <property type="evidence" value="ECO:0000318"/>
    <property type="project" value="GO_Central"/>
</dbReference>
<dbReference type="AlphaFoldDB" id="A2DZ78"/>
<evidence type="ECO:0000313" key="6">
    <source>
        <dbReference type="Proteomes" id="UP000001542"/>
    </source>
</evidence>
<dbReference type="CDD" id="cd00051">
    <property type="entry name" value="EFh"/>
    <property type="match status" value="1"/>
</dbReference>
<dbReference type="GO" id="GO:0005814">
    <property type="term" value="C:centriole"/>
    <property type="evidence" value="ECO:0000318"/>
    <property type="project" value="GO_Central"/>
</dbReference>
<dbReference type="SMR" id="A2DZ78"/>
<evidence type="ECO:0000313" key="5">
    <source>
        <dbReference type="EMBL" id="EAY14354.1"/>
    </source>
</evidence>
<dbReference type="InterPro" id="IPR018247">
    <property type="entry name" value="EF_Hand_1_Ca_BS"/>
</dbReference>
<organism evidence="5 6">
    <name type="scientific">Trichomonas vaginalis (strain ATCC PRA-98 / G3)</name>
    <dbReference type="NCBI Taxonomy" id="412133"/>
    <lineage>
        <taxon>Eukaryota</taxon>
        <taxon>Metamonada</taxon>
        <taxon>Parabasalia</taxon>
        <taxon>Trichomonadida</taxon>
        <taxon>Trichomonadidae</taxon>
        <taxon>Trichomonas</taxon>
    </lineage>
</organism>
<keyword evidence="6" id="KW-1185">Reference proteome</keyword>
<accession>A2DZ78</accession>
<protein>
    <submittedName>
        <fullName evidence="5">Centrin, putative</fullName>
    </submittedName>
</protein>
<reference evidence="5" key="2">
    <citation type="journal article" date="2007" name="Science">
        <title>Draft genome sequence of the sexually transmitted pathogen Trichomonas vaginalis.</title>
        <authorList>
            <person name="Carlton J.M."/>
            <person name="Hirt R.P."/>
            <person name="Silva J.C."/>
            <person name="Delcher A.L."/>
            <person name="Schatz M."/>
            <person name="Zhao Q."/>
            <person name="Wortman J.R."/>
            <person name="Bidwell S.L."/>
            <person name="Alsmark U.C.M."/>
            <person name="Besteiro S."/>
            <person name="Sicheritz-Ponten T."/>
            <person name="Noel C.J."/>
            <person name="Dacks J.B."/>
            <person name="Foster P.G."/>
            <person name="Simillion C."/>
            <person name="Van de Peer Y."/>
            <person name="Miranda-Saavedra D."/>
            <person name="Barton G.J."/>
            <person name="Westrop G.D."/>
            <person name="Mueller S."/>
            <person name="Dessi D."/>
            <person name="Fiori P.L."/>
            <person name="Ren Q."/>
            <person name="Paulsen I."/>
            <person name="Zhang H."/>
            <person name="Bastida-Corcuera F.D."/>
            <person name="Simoes-Barbosa A."/>
            <person name="Brown M.T."/>
            <person name="Hayes R.D."/>
            <person name="Mukherjee M."/>
            <person name="Okumura C.Y."/>
            <person name="Schneider R."/>
            <person name="Smith A.J."/>
            <person name="Vanacova S."/>
            <person name="Villalvazo M."/>
            <person name="Haas B.J."/>
            <person name="Pertea M."/>
            <person name="Feldblyum T.V."/>
            <person name="Utterback T.R."/>
            <person name="Shu C.L."/>
            <person name="Osoegawa K."/>
            <person name="de Jong P.J."/>
            <person name="Hrdy I."/>
            <person name="Horvathova L."/>
            <person name="Zubacova Z."/>
            <person name="Dolezal P."/>
            <person name="Malik S.B."/>
            <person name="Logsdon J.M. Jr."/>
            <person name="Henze K."/>
            <person name="Gupta A."/>
            <person name="Wang C.C."/>
            <person name="Dunne R.L."/>
            <person name="Upcroft J.A."/>
            <person name="Upcroft P."/>
            <person name="White O."/>
            <person name="Salzberg S.L."/>
            <person name="Tang P."/>
            <person name="Chiu C.-H."/>
            <person name="Lee Y.-S."/>
            <person name="Embley T.M."/>
            <person name="Coombs G.H."/>
            <person name="Mottram J.C."/>
            <person name="Tachezy J."/>
            <person name="Fraser-Liggett C.M."/>
            <person name="Johnson P.J."/>
        </authorList>
    </citation>
    <scope>NUCLEOTIDE SEQUENCE [LARGE SCALE GENOMIC DNA]</scope>
    <source>
        <strain evidence="5">G3</strain>
    </source>
</reference>